<evidence type="ECO:0000313" key="9">
    <source>
        <dbReference type="EMBL" id="HCT57952.1"/>
    </source>
</evidence>
<dbReference type="OMA" id="WLDKMYF"/>
<proteinExistence type="inferred from homology"/>
<sequence>MPLTRFFTVAIAGLSTCAALVLSGCDNSILEATPRDQLSNRAVFADPNLAEASLNDIYRGVGHGLNGTTLWSLTDDGHNTRFGGTTQHMQSLITPSSLGTMGGGRFDHYLWGPLYKSIRNTNIFLTQIDSATFDETRRLRMKGEAFFLRAYFYHNLLRIYGGVPIIKQVYELDDDFVIARNSFEQTVEAVVADADSAAALLPVAQSATALGRATKGAALTLKARTLMYAASDLANLNPGRLPETGYTTPGDRAAKWRRAQAAAKSVIDLGVYSLFRGNPAQGENTADNYAALWLNPTNSEVIFGRYFLASRGTVDIPNVGRYDGPNGYHNWGSNTPTQNLVDAYRMADGSKFSWNNPVHAASPYANRDPRFYATIHFDGSKWVPRPSDAVALDPVGIIQTFTKVTLPNGNTVPGLDSRAGPIENWNGTYSGYYKRKAINPAVDHQFVSQEVPWYFFRYAEVLFDYAEASIELGDEAAARSAINQVRRRAGMPAIDGAFTGAALRDEYRNERRIELVFEEQRYFDARRWMIAPQAFGEAAHGIDITAQATNALDRSTYRNYTYKLIDVEPRAWNDRMYFNPIPRDEMNRNSLLKQNPGY</sequence>
<dbReference type="InterPro" id="IPR033985">
    <property type="entry name" value="SusD-like_N"/>
</dbReference>
<evidence type="ECO:0000259" key="7">
    <source>
        <dbReference type="Pfam" id="PF07980"/>
    </source>
</evidence>
<dbReference type="AlphaFoldDB" id="A0A3D4VB30"/>
<dbReference type="InterPro" id="IPR011990">
    <property type="entry name" value="TPR-like_helical_dom_sf"/>
</dbReference>
<dbReference type="CDD" id="cd08977">
    <property type="entry name" value="SusD"/>
    <property type="match status" value="1"/>
</dbReference>
<evidence type="ECO:0000256" key="2">
    <source>
        <dbReference type="ARBA" id="ARBA00006275"/>
    </source>
</evidence>
<keyword evidence="3 6" id="KW-0732">Signal</keyword>
<feature type="domain" description="SusD-like N-terminal" evidence="8">
    <location>
        <begin position="110"/>
        <end position="224"/>
    </location>
</feature>
<gene>
    <name evidence="9" type="ORF">DGD08_12180</name>
</gene>
<comment type="subcellular location">
    <subcellularLocation>
        <location evidence="1">Cell outer membrane</location>
    </subcellularLocation>
</comment>
<dbReference type="Pfam" id="PF14322">
    <property type="entry name" value="SusD-like_3"/>
    <property type="match status" value="1"/>
</dbReference>
<comment type="caution">
    <text evidence="9">The sequence shown here is derived from an EMBL/GenBank/DDBJ whole genome shotgun (WGS) entry which is preliminary data.</text>
</comment>
<dbReference type="PROSITE" id="PS51257">
    <property type="entry name" value="PROKAR_LIPOPROTEIN"/>
    <property type="match status" value="1"/>
</dbReference>
<organism evidence="9 10">
    <name type="scientific">Gemmatimonas aurantiaca</name>
    <dbReference type="NCBI Taxonomy" id="173480"/>
    <lineage>
        <taxon>Bacteria</taxon>
        <taxon>Pseudomonadati</taxon>
        <taxon>Gemmatimonadota</taxon>
        <taxon>Gemmatimonadia</taxon>
        <taxon>Gemmatimonadales</taxon>
        <taxon>Gemmatimonadaceae</taxon>
        <taxon>Gemmatimonas</taxon>
    </lineage>
</organism>
<dbReference type="Proteomes" id="UP000264071">
    <property type="component" value="Unassembled WGS sequence"/>
</dbReference>
<keyword evidence="5" id="KW-0998">Cell outer membrane</keyword>
<accession>A0A3D4VB30</accession>
<dbReference type="GO" id="GO:0009279">
    <property type="term" value="C:cell outer membrane"/>
    <property type="evidence" value="ECO:0007669"/>
    <property type="project" value="UniProtKB-SubCell"/>
</dbReference>
<feature type="chain" id="PRO_5017717549" evidence="6">
    <location>
        <begin position="19"/>
        <end position="598"/>
    </location>
</feature>
<evidence type="ECO:0000256" key="6">
    <source>
        <dbReference type="SAM" id="SignalP"/>
    </source>
</evidence>
<evidence type="ECO:0000256" key="3">
    <source>
        <dbReference type="ARBA" id="ARBA00022729"/>
    </source>
</evidence>
<feature type="signal peptide" evidence="6">
    <location>
        <begin position="1"/>
        <end position="18"/>
    </location>
</feature>
<protein>
    <submittedName>
        <fullName evidence="9">RagB/SusD family nutrient uptake outer membrane protein</fullName>
    </submittedName>
</protein>
<keyword evidence="4" id="KW-0472">Membrane</keyword>
<evidence type="ECO:0000256" key="5">
    <source>
        <dbReference type="ARBA" id="ARBA00023237"/>
    </source>
</evidence>
<evidence type="ECO:0000313" key="10">
    <source>
        <dbReference type="Proteomes" id="UP000264071"/>
    </source>
</evidence>
<dbReference type="Pfam" id="PF07980">
    <property type="entry name" value="SusD_RagB"/>
    <property type="match status" value="1"/>
</dbReference>
<comment type="similarity">
    <text evidence="2">Belongs to the SusD family.</text>
</comment>
<evidence type="ECO:0000256" key="4">
    <source>
        <dbReference type="ARBA" id="ARBA00023136"/>
    </source>
</evidence>
<dbReference type="SUPFAM" id="SSF48452">
    <property type="entry name" value="TPR-like"/>
    <property type="match status" value="1"/>
</dbReference>
<evidence type="ECO:0000259" key="8">
    <source>
        <dbReference type="Pfam" id="PF14322"/>
    </source>
</evidence>
<reference evidence="9 10" key="1">
    <citation type="journal article" date="2018" name="Nat. Biotechnol.">
        <title>A standardized bacterial taxonomy based on genome phylogeny substantially revises the tree of life.</title>
        <authorList>
            <person name="Parks D.H."/>
            <person name="Chuvochina M."/>
            <person name="Waite D.W."/>
            <person name="Rinke C."/>
            <person name="Skarshewski A."/>
            <person name="Chaumeil P.A."/>
            <person name="Hugenholtz P."/>
        </authorList>
    </citation>
    <scope>NUCLEOTIDE SEQUENCE [LARGE SCALE GENOMIC DNA]</scope>
    <source>
        <strain evidence="9">UBA8844</strain>
    </source>
</reference>
<feature type="domain" description="RagB/SusD" evidence="7">
    <location>
        <begin position="300"/>
        <end position="598"/>
    </location>
</feature>
<dbReference type="InterPro" id="IPR012944">
    <property type="entry name" value="SusD_RagB_dom"/>
</dbReference>
<evidence type="ECO:0000256" key="1">
    <source>
        <dbReference type="ARBA" id="ARBA00004442"/>
    </source>
</evidence>
<dbReference type="Gene3D" id="1.25.40.390">
    <property type="match status" value="1"/>
</dbReference>
<dbReference type="EMBL" id="DPIY01000010">
    <property type="protein sequence ID" value="HCT57952.1"/>
    <property type="molecule type" value="Genomic_DNA"/>
</dbReference>
<name>A0A3D4VB30_9BACT</name>